<accession>A0A3D8QHB1</accession>
<proteinExistence type="predicted"/>
<comment type="caution">
    <text evidence="1">The sequence shown here is derived from an EMBL/GenBank/DDBJ whole genome shotgun (WGS) entry which is preliminary data.</text>
</comment>
<organism evidence="1 2">
    <name type="scientific">Aspergillus mulundensis</name>
    <dbReference type="NCBI Taxonomy" id="1810919"/>
    <lineage>
        <taxon>Eukaryota</taxon>
        <taxon>Fungi</taxon>
        <taxon>Dikarya</taxon>
        <taxon>Ascomycota</taxon>
        <taxon>Pezizomycotina</taxon>
        <taxon>Eurotiomycetes</taxon>
        <taxon>Eurotiomycetidae</taxon>
        <taxon>Eurotiales</taxon>
        <taxon>Aspergillaceae</taxon>
        <taxon>Aspergillus</taxon>
        <taxon>Aspergillus subgen. Nidulantes</taxon>
    </lineage>
</organism>
<dbReference type="OrthoDB" id="4216928at2759"/>
<name>A0A3D8QHB1_9EURO</name>
<gene>
    <name evidence="1" type="ORF">DSM5745_10710</name>
</gene>
<reference evidence="1 2" key="1">
    <citation type="journal article" date="2018" name="IMA Fungus">
        <title>IMA Genome-F 9: Draft genome sequence of Annulohypoxylon stygium, Aspergillus mulundensis, Berkeleyomyces basicola (syn. Thielaviopsis basicola), Ceratocystis smalleyi, two Cercospora beticola strains, Coleophoma cylindrospora, Fusarium fracticaudum, Phialophora cf. hyalina, and Morchella septimelata.</title>
        <authorList>
            <person name="Wingfield B.D."/>
            <person name="Bills G.F."/>
            <person name="Dong Y."/>
            <person name="Huang W."/>
            <person name="Nel W.J."/>
            <person name="Swalarsk-Parry B.S."/>
            <person name="Vaghefi N."/>
            <person name="Wilken P.M."/>
            <person name="An Z."/>
            <person name="de Beer Z.W."/>
            <person name="De Vos L."/>
            <person name="Chen L."/>
            <person name="Duong T.A."/>
            <person name="Gao Y."/>
            <person name="Hammerbacher A."/>
            <person name="Kikkert J.R."/>
            <person name="Li Y."/>
            <person name="Li H."/>
            <person name="Li K."/>
            <person name="Li Q."/>
            <person name="Liu X."/>
            <person name="Ma X."/>
            <person name="Naidoo K."/>
            <person name="Pethybridge S.J."/>
            <person name="Sun J."/>
            <person name="Steenkamp E.T."/>
            <person name="van der Nest M.A."/>
            <person name="van Wyk S."/>
            <person name="Wingfield M.J."/>
            <person name="Xiong C."/>
            <person name="Yue Q."/>
            <person name="Zhang X."/>
        </authorList>
    </citation>
    <scope>NUCLEOTIDE SEQUENCE [LARGE SCALE GENOMIC DNA]</scope>
    <source>
        <strain evidence="1 2">DSM 5745</strain>
    </source>
</reference>
<evidence type="ECO:0008006" key="3">
    <source>
        <dbReference type="Google" id="ProtNLM"/>
    </source>
</evidence>
<protein>
    <recommendedName>
        <fullName evidence="3">Transcription factor domain-containing protein</fullName>
    </recommendedName>
</protein>
<dbReference type="GeneID" id="38121080"/>
<sequence>MNSIACNNGIARRVELERLQRLQRLRTVEAEVRSAEALVRSMRGQGRVLRLSAAKQGTCCSFVTASKVEALAGDLMLVDFPLIHNGFASSPLIPMPSTPAKTAWFLAPETWKISYRPDVATSADVGVTTAMMKWYIATLQSWFKRWITAGSNPFIHTRLYSVSFPASVQIAYATLASYIHRTPANTETILQIVEDRSNALLHENGVALELNDGGEEWVAMDMDRGDRDKDIELDLVAQLARLHALITYQIIGLLDGDIRARYVAQGHIAVQERWAHTLLHAAARAFSSDNLDTVPIQPATSTYHSSSPQQDWHLWILAESIRRTWLVAMSLSRVFAALQQRWATCPGSIMYTNRAGLWDAESALEWEECVGLGGMALQRFECASLLGMGPGGVDEFGMAMLGMAVRGEVLEGWRVDGGR</sequence>
<dbReference type="EMBL" id="PVWQ01000017">
    <property type="protein sequence ID" value="RDW61212.1"/>
    <property type="molecule type" value="Genomic_DNA"/>
</dbReference>
<dbReference type="STRING" id="1810919.A0A3D8QHB1"/>
<evidence type="ECO:0000313" key="1">
    <source>
        <dbReference type="EMBL" id="RDW61212.1"/>
    </source>
</evidence>
<evidence type="ECO:0000313" key="2">
    <source>
        <dbReference type="Proteomes" id="UP000256690"/>
    </source>
</evidence>
<dbReference type="RefSeq" id="XP_026598744.1">
    <property type="nucleotide sequence ID" value="XM_026752726.1"/>
</dbReference>
<keyword evidence="2" id="KW-1185">Reference proteome</keyword>
<dbReference type="Proteomes" id="UP000256690">
    <property type="component" value="Unassembled WGS sequence"/>
</dbReference>
<dbReference type="AlphaFoldDB" id="A0A3D8QHB1"/>